<evidence type="ECO:0000259" key="4">
    <source>
        <dbReference type="PROSITE" id="PS50995"/>
    </source>
</evidence>
<dbReference type="OrthoDB" id="6462103at2"/>
<dbReference type="Proteomes" id="UP000785759">
    <property type="component" value="Unassembled WGS sequence"/>
</dbReference>
<protein>
    <submittedName>
        <fullName evidence="7">MarR family transcriptional regulator</fullName>
    </submittedName>
    <submittedName>
        <fullName evidence="6">Transcriptional regulator MarR family</fullName>
    </submittedName>
</protein>
<accession>A0A0C1M4G2</accession>
<evidence type="ECO:0000256" key="1">
    <source>
        <dbReference type="ARBA" id="ARBA00023015"/>
    </source>
</evidence>
<dbReference type="EMBL" id="QFDK01000002">
    <property type="protein sequence ID" value="TOZ05610.1"/>
    <property type="molecule type" value="Genomic_DNA"/>
</dbReference>
<evidence type="ECO:0000313" key="10">
    <source>
        <dbReference type="Proteomes" id="UP000785759"/>
    </source>
</evidence>
<dbReference type="PANTHER" id="PTHR42756">
    <property type="entry name" value="TRANSCRIPTIONAL REGULATOR, MARR"/>
    <property type="match status" value="1"/>
</dbReference>
<evidence type="ECO:0000313" key="9">
    <source>
        <dbReference type="Proteomes" id="UP000307074"/>
    </source>
</evidence>
<reference evidence="5" key="3">
    <citation type="submission" date="2020-12" db="EMBL/GenBank/DDBJ databases">
        <authorList>
            <person name="Mcmullen J.G."/>
        </authorList>
    </citation>
    <scope>NUCLEOTIDE SEQUENCE</scope>
    <source>
        <strain evidence="5">Dm-2019-70</strain>
    </source>
</reference>
<evidence type="ECO:0000313" key="7">
    <source>
        <dbReference type="EMBL" id="TOZ05610.1"/>
    </source>
</evidence>
<evidence type="ECO:0000313" key="8">
    <source>
        <dbReference type="EMBL" id="WAD00806.1"/>
    </source>
</evidence>
<keyword evidence="3" id="KW-0804">Transcription</keyword>
<dbReference type="EMBL" id="CP113117">
    <property type="protein sequence ID" value="WAD00806.1"/>
    <property type="molecule type" value="Genomic_DNA"/>
</dbReference>
<dbReference type="RefSeq" id="WP_011667013.1">
    <property type="nucleotide sequence ID" value="NZ_BBOW01000054.1"/>
</dbReference>
<reference evidence="8" key="5">
    <citation type="submission" date="2022-11" db="EMBL/GenBank/DDBJ databases">
        <title>Whole genome sequence of Levilactobacillus brevis SMB091.</title>
        <authorList>
            <person name="Kim J.-M."/>
            <person name="Kim O.-C."/>
            <person name="Choi Y.H."/>
            <person name="Han N.S."/>
            <person name="Hurh B."/>
        </authorList>
    </citation>
    <scope>NUCLEOTIDE SEQUENCE</scope>
    <source>
        <strain evidence="8">SMB091</strain>
    </source>
</reference>
<dbReference type="InterPro" id="IPR000835">
    <property type="entry name" value="HTH_MarR-typ"/>
</dbReference>
<dbReference type="InterPro" id="IPR036388">
    <property type="entry name" value="WH-like_DNA-bd_sf"/>
</dbReference>
<dbReference type="Pfam" id="PF01047">
    <property type="entry name" value="MarR"/>
    <property type="match status" value="1"/>
</dbReference>
<proteinExistence type="predicted"/>
<dbReference type="GO" id="GO:0003677">
    <property type="term" value="F:DNA binding"/>
    <property type="evidence" value="ECO:0007669"/>
    <property type="project" value="UniProtKB-KW"/>
</dbReference>
<dbReference type="GeneID" id="56992014"/>
<dbReference type="InterPro" id="IPR036390">
    <property type="entry name" value="WH_DNA-bd_sf"/>
</dbReference>
<reference evidence="6 9" key="2">
    <citation type="submission" date="2018-07" db="EMBL/GenBank/DDBJ databases">
        <authorList>
            <person name="Feyereisen M."/>
        </authorList>
    </citation>
    <scope>NUCLEOTIDE SEQUENCE [LARGE SCALE GENOMIC DNA]</scope>
    <source>
        <strain evidence="6 9">UCCLBBS449</strain>
    </source>
</reference>
<dbReference type="Proteomes" id="UP000307074">
    <property type="component" value="Chromosome"/>
</dbReference>
<keyword evidence="1" id="KW-0805">Transcription regulation</keyword>
<dbReference type="OMA" id="HPGIIQE"/>
<evidence type="ECO:0000256" key="2">
    <source>
        <dbReference type="ARBA" id="ARBA00023125"/>
    </source>
</evidence>
<reference evidence="5" key="4">
    <citation type="submission" date="2022-09" db="EMBL/GenBank/DDBJ databases">
        <title>Genome-inferred correspondence between phylogeny and metabolic traits in the wild Drosophila gut microbiome.</title>
        <authorList>
            <person name="Bueno E."/>
            <person name="Blow F."/>
            <person name="Douglas A.E."/>
        </authorList>
    </citation>
    <scope>NUCLEOTIDE SEQUENCE</scope>
    <source>
        <strain evidence="5">Dm-2019-70</strain>
    </source>
</reference>
<dbReference type="Proteomes" id="UP001164768">
    <property type="component" value="Chromosome"/>
</dbReference>
<dbReference type="PROSITE" id="PS50995">
    <property type="entry name" value="HTH_MARR_2"/>
    <property type="match status" value="1"/>
</dbReference>
<gene>
    <name evidence="7" type="ORF">DIS17_02850</name>
    <name evidence="5" type="ORF">JK167_02135</name>
    <name evidence="8" type="ORF">ORR04_07610</name>
    <name evidence="6" type="ORF">UCCLBBS449_0251</name>
</gene>
<organism evidence="7 10">
    <name type="scientific">Levilactobacillus brevis</name>
    <name type="common">Lactobacillus brevis</name>
    <dbReference type="NCBI Taxonomy" id="1580"/>
    <lineage>
        <taxon>Bacteria</taxon>
        <taxon>Bacillati</taxon>
        <taxon>Bacillota</taxon>
        <taxon>Bacilli</taxon>
        <taxon>Lactobacillales</taxon>
        <taxon>Lactobacillaceae</taxon>
        <taxon>Levilactobacillus</taxon>
    </lineage>
</organism>
<dbReference type="Gene3D" id="1.10.10.10">
    <property type="entry name" value="Winged helix-like DNA-binding domain superfamily/Winged helix DNA-binding domain"/>
    <property type="match status" value="1"/>
</dbReference>
<sequence length="150" mass="16771">MTDVLREVGSIARALDSIANVEFKQYQLTRGQYAYLARICEHPGIIQGQLAELIRIDRTTTAHAVKRLIDGGLVYREPLPGNQKSKVLYPTEKGQAIYPILKRENDYSNQVALAGLSADDVATLKRILPVMSANVTADWQRVKAGEKRDY</sequence>
<keyword evidence="2" id="KW-0238">DNA-binding</keyword>
<dbReference type="PRINTS" id="PR00598">
    <property type="entry name" value="HTHMARR"/>
</dbReference>
<feature type="domain" description="HTH marR-type" evidence="4">
    <location>
        <begin position="1"/>
        <end position="133"/>
    </location>
</feature>
<dbReference type="SUPFAM" id="SSF46785">
    <property type="entry name" value="Winged helix' DNA-binding domain"/>
    <property type="match status" value="1"/>
</dbReference>
<dbReference type="AlphaFoldDB" id="A0A0C1M4G2"/>
<evidence type="ECO:0000313" key="6">
    <source>
        <dbReference type="EMBL" id="QCZ52246.1"/>
    </source>
</evidence>
<evidence type="ECO:0000313" key="5">
    <source>
        <dbReference type="EMBL" id="MBS1009632.1"/>
    </source>
</evidence>
<evidence type="ECO:0000256" key="3">
    <source>
        <dbReference type="ARBA" id="ARBA00023163"/>
    </source>
</evidence>
<dbReference type="EMBL" id="CP031198">
    <property type="protein sequence ID" value="QCZ52246.1"/>
    <property type="molecule type" value="Genomic_DNA"/>
</dbReference>
<dbReference type="Proteomes" id="UP000676478">
    <property type="component" value="Unassembled WGS sequence"/>
</dbReference>
<name>A0A0C1M4G2_LEVBR</name>
<reference evidence="7" key="1">
    <citation type="submission" date="2018-05" db="EMBL/GenBank/DDBJ databases">
        <title>Genome Comparison of Lactic Acid Bacteria Isolated from non-Wheat Sourdough.</title>
        <authorList>
            <person name="Rice T."/>
            <person name="Axel C."/>
            <person name="Lynch K.M."/>
            <person name="Benz C."/>
            <person name="Arendt E.K."/>
            <person name="Coffey A."/>
        </authorList>
    </citation>
    <scope>NUCLEOTIDE SEQUENCE</scope>
    <source>
        <strain evidence="7">TR055</strain>
    </source>
</reference>
<dbReference type="PANTHER" id="PTHR42756:SF2">
    <property type="entry name" value="MARR FAMILY REGULATORY PROTEIN"/>
    <property type="match status" value="1"/>
</dbReference>
<dbReference type="GO" id="GO:0003700">
    <property type="term" value="F:DNA-binding transcription factor activity"/>
    <property type="evidence" value="ECO:0007669"/>
    <property type="project" value="InterPro"/>
</dbReference>
<dbReference type="EMBL" id="JAERKF010000002">
    <property type="protein sequence ID" value="MBS1009632.1"/>
    <property type="molecule type" value="Genomic_DNA"/>
</dbReference>
<dbReference type="SMART" id="SM00347">
    <property type="entry name" value="HTH_MARR"/>
    <property type="match status" value="1"/>
</dbReference>